<evidence type="ECO:0000313" key="3">
    <source>
        <dbReference type="EMBL" id="OMH82642.1"/>
    </source>
</evidence>
<name>A0A1R1PP38_ZANCU</name>
<keyword evidence="4" id="KW-1185">Reference proteome</keyword>
<dbReference type="EMBL" id="LSSK01000621">
    <property type="protein sequence ID" value="OMH82642.1"/>
    <property type="molecule type" value="Genomic_DNA"/>
</dbReference>
<feature type="compositionally biased region" description="Low complexity" evidence="1">
    <location>
        <begin position="306"/>
        <end position="336"/>
    </location>
</feature>
<feature type="region of interest" description="Disordered" evidence="1">
    <location>
        <begin position="201"/>
        <end position="378"/>
    </location>
</feature>
<keyword evidence="2" id="KW-0732">Signal</keyword>
<organism evidence="3 4">
    <name type="scientific">Zancudomyces culisetae</name>
    <name type="common">Gut fungus</name>
    <name type="synonym">Smittium culisetae</name>
    <dbReference type="NCBI Taxonomy" id="1213189"/>
    <lineage>
        <taxon>Eukaryota</taxon>
        <taxon>Fungi</taxon>
        <taxon>Fungi incertae sedis</taxon>
        <taxon>Zoopagomycota</taxon>
        <taxon>Kickxellomycotina</taxon>
        <taxon>Harpellomycetes</taxon>
        <taxon>Harpellales</taxon>
        <taxon>Legeriomycetaceae</taxon>
        <taxon>Zancudomyces</taxon>
    </lineage>
</organism>
<reference evidence="4" key="1">
    <citation type="submission" date="2017-01" db="EMBL/GenBank/DDBJ databases">
        <authorList>
            <person name="Wang Y."/>
            <person name="White M."/>
            <person name="Kvist S."/>
            <person name="Moncalvo J.-M."/>
        </authorList>
    </citation>
    <scope>NUCLEOTIDE SEQUENCE [LARGE SCALE GENOMIC DNA]</scope>
    <source>
        <strain evidence="4">COL-18-3</strain>
    </source>
</reference>
<proteinExistence type="predicted"/>
<sequence>MSGKSYKKLLASLFAYGFVATAYTDCVEKTKITIDNVSVNNSGDFGQGTWTNPIENTCTSSSFRISGKVKTETDPVISLAGVKNPLTASSGDNSVVQAIFGFWSSNFGIFYQADINNEITGYNQVSLTRNNTDFYIDVTGQNIAIGLLSGDDDNYILTNYTVPGSFGVKFIDFGVYTGDATYSSLQLTCLNDCDIQSQGSDTSSLSVTSSSEHSEESDSISVESSSMDVESSSVSVESEYESVESEYEDYTYTITNTGRDGTLSPIDQSTSLDSTSDDSELESVTEITSTNDSAVSESETTTHGPSSVTTVTDWSVSSSESRSTIISTSEASIPTSMSTLIPMPTPTSAPTVNPTSSSSYTSTPAPTPPDISTNASTPVGRQTCYTKIGTVIVYNRTKYRVDVKLSTSTLDNGSTTVIVNKSTVLVSTPSPCITNIKDLL</sequence>
<evidence type="ECO:0000256" key="1">
    <source>
        <dbReference type="SAM" id="MobiDB-lite"/>
    </source>
</evidence>
<feature type="compositionally biased region" description="Low complexity" evidence="1">
    <location>
        <begin position="350"/>
        <end position="364"/>
    </location>
</feature>
<dbReference type="AlphaFoldDB" id="A0A1R1PP38"/>
<dbReference type="Proteomes" id="UP000188320">
    <property type="component" value="Unassembled WGS sequence"/>
</dbReference>
<feature type="compositionally biased region" description="Low complexity" evidence="1">
    <location>
        <begin position="201"/>
        <end position="211"/>
    </location>
</feature>
<feature type="compositionally biased region" description="Polar residues" evidence="1">
    <location>
        <begin position="285"/>
        <end position="305"/>
    </location>
</feature>
<feature type="compositionally biased region" description="Low complexity" evidence="1">
    <location>
        <begin position="219"/>
        <end position="237"/>
    </location>
</feature>
<evidence type="ECO:0000313" key="4">
    <source>
        <dbReference type="Proteomes" id="UP000188320"/>
    </source>
</evidence>
<feature type="compositionally biased region" description="Acidic residues" evidence="1">
    <location>
        <begin position="238"/>
        <end position="249"/>
    </location>
</feature>
<gene>
    <name evidence="3" type="ORF">AX774_g3870</name>
</gene>
<feature type="chain" id="PRO_5012751535" evidence="2">
    <location>
        <begin position="25"/>
        <end position="440"/>
    </location>
</feature>
<accession>A0A1R1PP38</accession>
<evidence type="ECO:0000256" key="2">
    <source>
        <dbReference type="SAM" id="SignalP"/>
    </source>
</evidence>
<protein>
    <submittedName>
        <fullName evidence="3">Uncharacterized protein</fullName>
    </submittedName>
</protein>
<feature type="signal peptide" evidence="2">
    <location>
        <begin position="1"/>
        <end position="24"/>
    </location>
</feature>
<comment type="caution">
    <text evidence="3">The sequence shown here is derived from an EMBL/GenBank/DDBJ whole genome shotgun (WGS) entry which is preliminary data.</text>
</comment>